<sequence length="622" mass="70837">MAPLTTNSSELWKTFELKPLGSTTVNYDPPASPVQYSPFSAGSSPRYSRQASEKGPEEKKPSSHIPKRIIICCDGTWQSSVNGLWGIPSNVTRLGRSIARTGKMKRKKASQQIVYYGSGIGAGAGVSLFENLRQALFGDGLVTEVIKAYNFIVMNYCPGDQICCFGFSRGAYTARAVAGLITDIGIIQPKEMDDFPDLYRLYREYRIEDGPTFRESKNYRQWITGKFEGDVQVQKAHSLPPESTRVIEVEGVFDTVGALGVPGLLGVQQFLNLVASHIPFSGIDYQGFHRTSLSNYTKHAFHALSLDEHMAPFKPTLWHLPKADDLEDYKHLIREDVENDFQFLVNSRTATETELHAAWNDVVKAQMVAEPKDFTPDLRQVWFPGCHVNIGGGNSIMLTDYAYDFEQIALITFTWMCDQIAPFIRLDDETPENDPEFSTLAHREIESRNYLMFKTEQDKNAGLLGFLWRRWRRVVSFMQRSSTTDHNRGADIWATGDILDVFQILGSFYIFGIFVFFLKLFPFAYANRTPGHYKDEFQEGSETKEMVHPSTYYRMVERPDYKPYSLTPIPGPKKGEYNGQTLKWKSEDVNIPGYVIRKEDRISRYLVNHSSAKVFMEPLMEH</sequence>
<keyword evidence="5" id="KW-1185">Reference proteome</keyword>
<keyword evidence="2" id="KW-0812">Transmembrane</keyword>
<evidence type="ECO:0000313" key="5">
    <source>
        <dbReference type="Proteomes" id="UP001232148"/>
    </source>
</evidence>
<dbReference type="Proteomes" id="UP001232148">
    <property type="component" value="Unassembled WGS sequence"/>
</dbReference>
<comment type="caution">
    <text evidence="4">The sequence shown here is derived from an EMBL/GenBank/DDBJ whole genome shotgun (WGS) entry which is preliminary data.</text>
</comment>
<dbReference type="PANTHER" id="PTHR33840:SF16">
    <property type="entry name" value="DUF2235 DOMAIN-CONTAINING PROTEIN"/>
    <property type="match status" value="1"/>
</dbReference>
<dbReference type="EMBL" id="MU842987">
    <property type="protein sequence ID" value="KAK2023771.1"/>
    <property type="molecule type" value="Genomic_DNA"/>
</dbReference>
<name>A0AAD9LVL8_9PEZI</name>
<dbReference type="AlphaFoldDB" id="A0AAD9LVL8"/>
<evidence type="ECO:0000256" key="1">
    <source>
        <dbReference type="SAM" id="MobiDB-lite"/>
    </source>
</evidence>
<evidence type="ECO:0000256" key="2">
    <source>
        <dbReference type="SAM" id="Phobius"/>
    </source>
</evidence>
<accession>A0AAD9LVL8</accession>
<dbReference type="Pfam" id="PF09994">
    <property type="entry name" value="T6SS_Tle1-like_cat"/>
    <property type="match status" value="1"/>
</dbReference>
<evidence type="ECO:0000313" key="4">
    <source>
        <dbReference type="EMBL" id="KAK2023771.1"/>
    </source>
</evidence>
<organism evidence="4 5">
    <name type="scientific">Colletotrichum zoysiae</name>
    <dbReference type="NCBI Taxonomy" id="1216348"/>
    <lineage>
        <taxon>Eukaryota</taxon>
        <taxon>Fungi</taxon>
        <taxon>Dikarya</taxon>
        <taxon>Ascomycota</taxon>
        <taxon>Pezizomycotina</taxon>
        <taxon>Sordariomycetes</taxon>
        <taxon>Hypocreomycetidae</taxon>
        <taxon>Glomerellales</taxon>
        <taxon>Glomerellaceae</taxon>
        <taxon>Colletotrichum</taxon>
        <taxon>Colletotrichum graminicola species complex</taxon>
    </lineage>
</organism>
<feature type="compositionally biased region" description="Basic and acidic residues" evidence="1">
    <location>
        <begin position="51"/>
        <end position="61"/>
    </location>
</feature>
<evidence type="ECO:0000259" key="3">
    <source>
        <dbReference type="Pfam" id="PF09994"/>
    </source>
</evidence>
<keyword evidence="2" id="KW-0472">Membrane</keyword>
<feature type="transmembrane region" description="Helical" evidence="2">
    <location>
        <begin position="508"/>
        <end position="526"/>
    </location>
</feature>
<dbReference type="PANTHER" id="PTHR33840">
    <property type="match status" value="1"/>
</dbReference>
<feature type="compositionally biased region" description="Polar residues" evidence="1">
    <location>
        <begin position="34"/>
        <end position="50"/>
    </location>
</feature>
<feature type="domain" description="T6SS Phospholipase effector Tle1-like catalytic" evidence="3">
    <location>
        <begin position="67"/>
        <end position="419"/>
    </location>
</feature>
<reference evidence="4" key="1">
    <citation type="submission" date="2021-06" db="EMBL/GenBank/DDBJ databases">
        <title>Comparative genomics, transcriptomics and evolutionary studies reveal genomic signatures of adaptation to plant cell wall in hemibiotrophic fungi.</title>
        <authorList>
            <consortium name="DOE Joint Genome Institute"/>
            <person name="Baroncelli R."/>
            <person name="Diaz J.F."/>
            <person name="Benocci T."/>
            <person name="Peng M."/>
            <person name="Battaglia E."/>
            <person name="Haridas S."/>
            <person name="Andreopoulos W."/>
            <person name="Labutti K."/>
            <person name="Pangilinan J."/>
            <person name="Floch G.L."/>
            <person name="Makela M.R."/>
            <person name="Henrissat B."/>
            <person name="Grigoriev I.V."/>
            <person name="Crouch J.A."/>
            <person name="De Vries R.P."/>
            <person name="Sukno S.A."/>
            <person name="Thon M.R."/>
        </authorList>
    </citation>
    <scope>NUCLEOTIDE SEQUENCE</scope>
    <source>
        <strain evidence="4">MAFF235873</strain>
    </source>
</reference>
<protein>
    <recommendedName>
        <fullName evidence="3">T6SS Phospholipase effector Tle1-like catalytic domain-containing protein</fullName>
    </recommendedName>
</protein>
<gene>
    <name evidence="4" type="ORF">LX32DRAFT_707116</name>
</gene>
<feature type="region of interest" description="Disordered" evidence="1">
    <location>
        <begin position="24"/>
        <end position="63"/>
    </location>
</feature>
<keyword evidence="2" id="KW-1133">Transmembrane helix</keyword>
<proteinExistence type="predicted"/>
<dbReference type="InterPro" id="IPR018712">
    <property type="entry name" value="Tle1-like_cat"/>
</dbReference>